<dbReference type="AlphaFoldDB" id="G3JE78"/>
<dbReference type="VEuPathDB" id="FungiDB:CCM_04275"/>
<accession>G3JE78</accession>
<sequence>MGHSRLRAGNRLRSTYKNYTKEGPMGNRAVLYTILETSDTRRKVTLLDVTTEVGYAFSSGMMASILQSTLPLLNEWSTPWTTFLVMGTATATSARHLVETPLG</sequence>
<evidence type="ECO:0000313" key="1">
    <source>
        <dbReference type="EMBL" id="EGX92903.1"/>
    </source>
</evidence>
<dbReference type="InParanoid" id="G3JE78"/>
<dbReference type="Proteomes" id="UP000001610">
    <property type="component" value="Unassembled WGS sequence"/>
</dbReference>
<keyword evidence="2" id="KW-1185">Reference proteome</keyword>
<name>G3JE78_CORMM</name>
<dbReference type="KEGG" id="cmt:CCM_04275"/>
<dbReference type="RefSeq" id="XP_006669486.1">
    <property type="nucleotide sequence ID" value="XM_006669423.1"/>
</dbReference>
<proteinExistence type="predicted"/>
<reference evidence="1 2" key="1">
    <citation type="journal article" date="2011" name="Genome Biol.">
        <title>Genome sequence of the insect pathogenic fungus Cordyceps militaris, a valued traditional Chinese medicine.</title>
        <authorList>
            <person name="Zheng P."/>
            <person name="Xia Y."/>
            <person name="Xiao G."/>
            <person name="Xiong C."/>
            <person name="Hu X."/>
            <person name="Zhang S."/>
            <person name="Zheng H."/>
            <person name="Huang Y."/>
            <person name="Zhou Y."/>
            <person name="Wang S."/>
            <person name="Zhao G.P."/>
            <person name="Liu X."/>
            <person name="St Leger R.J."/>
            <person name="Wang C."/>
        </authorList>
    </citation>
    <scope>NUCLEOTIDE SEQUENCE [LARGE SCALE GENOMIC DNA]</scope>
    <source>
        <strain evidence="1 2">CM01</strain>
    </source>
</reference>
<dbReference type="HOGENOM" id="CLU_2263604_0_0_1"/>
<dbReference type="EMBL" id="JH126401">
    <property type="protein sequence ID" value="EGX92903.1"/>
    <property type="molecule type" value="Genomic_DNA"/>
</dbReference>
<evidence type="ECO:0000313" key="2">
    <source>
        <dbReference type="Proteomes" id="UP000001610"/>
    </source>
</evidence>
<protein>
    <submittedName>
        <fullName evidence="1">Uncharacterized protein</fullName>
    </submittedName>
</protein>
<gene>
    <name evidence="1" type="ORF">CCM_04275</name>
</gene>
<dbReference type="GeneID" id="18166298"/>
<organism evidence="1 2">
    <name type="scientific">Cordyceps militaris (strain CM01)</name>
    <name type="common">Caterpillar fungus</name>
    <dbReference type="NCBI Taxonomy" id="983644"/>
    <lineage>
        <taxon>Eukaryota</taxon>
        <taxon>Fungi</taxon>
        <taxon>Dikarya</taxon>
        <taxon>Ascomycota</taxon>
        <taxon>Pezizomycotina</taxon>
        <taxon>Sordariomycetes</taxon>
        <taxon>Hypocreomycetidae</taxon>
        <taxon>Hypocreales</taxon>
        <taxon>Cordycipitaceae</taxon>
        <taxon>Cordyceps</taxon>
    </lineage>
</organism>